<evidence type="ECO:0000256" key="1">
    <source>
        <dbReference type="SAM" id="MobiDB-lite"/>
    </source>
</evidence>
<keyword evidence="2" id="KW-1133">Transmembrane helix</keyword>
<dbReference type="OMA" id="QWHIVAM"/>
<keyword evidence="4" id="KW-1185">Reference proteome</keyword>
<dbReference type="Proteomes" id="UP000001876">
    <property type="component" value="Unassembled WGS sequence"/>
</dbReference>
<dbReference type="KEGG" id="mpp:MICPUCDRAFT_56478"/>
<feature type="transmembrane region" description="Helical" evidence="2">
    <location>
        <begin position="303"/>
        <end position="323"/>
    </location>
</feature>
<feature type="transmembrane region" description="Helical" evidence="2">
    <location>
        <begin position="410"/>
        <end position="429"/>
    </location>
</feature>
<feature type="region of interest" description="Disordered" evidence="1">
    <location>
        <begin position="224"/>
        <end position="251"/>
    </location>
</feature>
<evidence type="ECO:0000313" key="4">
    <source>
        <dbReference type="Proteomes" id="UP000001876"/>
    </source>
</evidence>
<evidence type="ECO:0000256" key="2">
    <source>
        <dbReference type="SAM" id="Phobius"/>
    </source>
</evidence>
<keyword evidence="2" id="KW-0472">Membrane</keyword>
<feature type="transmembrane region" description="Helical" evidence="2">
    <location>
        <begin position="38"/>
        <end position="62"/>
    </location>
</feature>
<name>C1MMC5_MICPC</name>
<feature type="transmembrane region" description="Helical" evidence="2">
    <location>
        <begin position="164"/>
        <end position="182"/>
    </location>
</feature>
<feature type="compositionally biased region" description="Acidic residues" evidence="1">
    <location>
        <begin position="232"/>
        <end position="248"/>
    </location>
</feature>
<gene>
    <name evidence="3" type="ORF">MICPUCDRAFT_56478</name>
</gene>
<accession>C1MMC5</accession>
<evidence type="ECO:0000313" key="3">
    <source>
        <dbReference type="EMBL" id="EEH58552.1"/>
    </source>
</evidence>
<feature type="transmembrane region" description="Helical" evidence="2">
    <location>
        <begin position="269"/>
        <end position="291"/>
    </location>
</feature>
<protein>
    <submittedName>
        <fullName evidence="3">Major facilitator superfamily</fullName>
    </submittedName>
</protein>
<organism evidence="4">
    <name type="scientific">Micromonas pusilla (strain CCMP1545)</name>
    <name type="common">Picoplanktonic green alga</name>
    <dbReference type="NCBI Taxonomy" id="564608"/>
    <lineage>
        <taxon>Eukaryota</taxon>
        <taxon>Viridiplantae</taxon>
        <taxon>Chlorophyta</taxon>
        <taxon>Mamiellophyceae</taxon>
        <taxon>Mamiellales</taxon>
        <taxon>Mamiellaceae</taxon>
        <taxon>Micromonas</taxon>
    </lineage>
</organism>
<feature type="transmembrane region" description="Helical" evidence="2">
    <location>
        <begin position="194"/>
        <end position="215"/>
    </location>
</feature>
<dbReference type="PANTHER" id="PTHR23534:SF1">
    <property type="entry name" value="MAJOR FACILITATOR SUPERFAMILY PROTEIN"/>
    <property type="match status" value="1"/>
</dbReference>
<proteinExistence type="predicted"/>
<dbReference type="EMBL" id="GG663737">
    <property type="protein sequence ID" value="EEH58552.1"/>
    <property type="molecule type" value="Genomic_DNA"/>
</dbReference>
<feature type="transmembrane region" description="Helical" evidence="2">
    <location>
        <begin position="330"/>
        <end position="348"/>
    </location>
</feature>
<sequence>MATAASATARGGSVTTTRDAANLARVASRSVPRDWHDVVFASLAQAAATSGFGIIVSTLVVATIARTGVRGLGTASLALEFATRSVVSLPLARLATTRGRRVVVAVSGALGVAGALLATVDFFLSTARVPYFLGIALLGVANCASQQLRFVAAAAVVPASQPRALSVGIAGGTIAAFVGPELAKASRTSLEKEYAGSFLAMAGCYAALVMFTLPLREEGPAAAKSASGVSVEGDEEDEPPPTYEEDEPPLPPTPLKQLFRSSFSARKGLACVAVSWAAMFVVMSAAPVAMIKAGHSFDDAATALQYHMILMFLPGLLGTGDCVRVLGPDVVAIAGCALYVACGFFTYAAEGGGGDASSRDGRVSLWVFQAILIALGLAWNLLFVSGSGMMTPAQCSPTLTRAECVRAQGVAETASFGAVAVVAACAGVALDEIGWAALCACLMPLGAGCGTYVLIERARARARGGVGKGGGDLDASARV</sequence>
<dbReference type="PANTHER" id="PTHR23534">
    <property type="entry name" value="MFS PERMEASE"/>
    <property type="match status" value="1"/>
</dbReference>
<dbReference type="OrthoDB" id="10057036at2759"/>
<dbReference type="InterPro" id="IPR036259">
    <property type="entry name" value="MFS_trans_sf"/>
</dbReference>
<feature type="transmembrane region" description="Helical" evidence="2">
    <location>
        <begin position="435"/>
        <end position="455"/>
    </location>
</feature>
<dbReference type="AlphaFoldDB" id="C1MMC5"/>
<dbReference type="GeneID" id="9682818"/>
<feature type="transmembrane region" description="Helical" evidence="2">
    <location>
        <begin position="102"/>
        <end position="125"/>
    </location>
</feature>
<feature type="transmembrane region" description="Helical" evidence="2">
    <location>
        <begin position="368"/>
        <end position="389"/>
    </location>
</feature>
<dbReference type="SUPFAM" id="SSF103473">
    <property type="entry name" value="MFS general substrate transporter"/>
    <property type="match status" value="1"/>
</dbReference>
<feature type="transmembrane region" description="Helical" evidence="2">
    <location>
        <begin position="131"/>
        <end position="152"/>
    </location>
</feature>
<dbReference type="Gene3D" id="1.20.1250.20">
    <property type="entry name" value="MFS general substrate transporter like domains"/>
    <property type="match status" value="1"/>
</dbReference>
<reference evidence="3 4" key="1">
    <citation type="journal article" date="2009" name="Science">
        <title>Green evolution and dynamic adaptations revealed by genomes of the marine picoeukaryotes Micromonas.</title>
        <authorList>
            <person name="Worden A.Z."/>
            <person name="Lee J.H."/>
            <person name="Mock T."/>
            <person name="Rouze P."/>
            <person name="Simmons M.P."/>
            <person name="Aerts A.L."/>
            <person name="Allen A.E."/>
            <person name="Cuvelier M.L."/>
            <person name="Derelle E."/>
            <person name="Everett M.V."/>
            <person name="Foulon E."/>
            <person name="Grimwood J."/>
            <person name="Gundlach H."/>
            <person name="Henrissat B."/>
            <person name="Napoli C."/>
            <person name="McDonald S.M."/>
            <person name="Parker M.S."/>
            <person name="Rombauts S."/>
            <person name="Salamov A."/>
            <person name="Von Dassow P."/>
            <person name="Badger J.H."/>
            <person name="Coutinho P.M."/>
            <person name="Demir E."/>
            <person name="Dubchak I."/>
            <person name="Gentemann C."/>
            <person name="Eikrem W."/>
            <person name="Gready J.E."/>
            <person name="John U."/>
            <person name="Lanier W."/>
            <person name="Lindquist E.A."/>
            <person name="Lucas S."/>
            <person name="Mayer K.F."/>
            <person name="Moreau H."/>
            <person name="Not F."/>
            <person name="Otillar R."/>
            <person name="Panaud O."/>
            <person name="Pangilinan J."/>
            <person name="Paulsen I."/>
            <person name="Piegu B."/>
            <person name="Poliakov A."/>
            <person name="Robbens S."/>
            <person name="Schmutz J."/>
            <person name="Toulza E."/>
            <person name="Wyss T."/>
            <person name="Zelensky A."/>
            <person name="Zhou K."/>
            <person name="Armbrust E.V."/>
            <person name="Bhattacharya D."/>
            <person name="Goodenough U.W."/>
            <person name="Van de Peer Y."/>
            <person name="Grigoriev I.V."/>
        </authorList>
    </citation>
    <scope>NUCLEOTIDE SEQUENCE [LARGE SCALE GENOMIC DNA]</scope>
    <source>
        <strain evidence="3 4">CCMP1545</strain>
    </source>
</reference>
<dbReference type="RefSeq" id="XP_003056907.1">
    <property type="nucleotide sequence ID" value="XM_003056861.1"/>
</dbReference>
<keyword evidence="2" id="KW-0812">Transmembrane</keyword>